<dbReference type="PANTHER" id="PTHR48069:SF3">
    <property type="entry name" value="DIHYDROFOLATE REDUCTASE"/>
    <property type="match status" value="1"/>
</dbReference>
<keyword evidence="6 8" id="KW-0560">Oxidoreductase</keyword>
<evidence type="ECO:0000313" key="12">
    <source>
        <dbReference type="Proteomes" id="UP000320582"/>
    </source>
</evidence>
<dbReference type="EC" id="1.5.1.3" evidence="3 8"/>
<comment type="function">
    <text evidence="7 8">Key enzyme in folate metabolism. Catalyzes an essential reaction for de novo glycine and purine synthesis, and for DNA precursor synthesis.</text>
</comment>
<dbReference type="PROSITE" id="PS00075">
    <property type="entry name" value="DHFR_1"/>
    <property type="match status" value="1"/>
</dbReference>
<gene>
    <name evidence="11" type="ORF">BD293_2637</name>
</gene>
<feature type="domain" description="DHFR" evidence="10">
    <location>
        <begin position="1"/>
        <end position="160"/>
    </location>
</feature>
<accession>A0A543KFX9</accession>
<evidence type="ECO:0000313" key="11">
    <source>
        <dbReference type="EMBL" id="TQM93982.1"/>
    </source>
</evidence>
<dbReference type="InterPro" id="IPR024072">
    <property type="entry name" value="DHFR-like_dom_sf"/>
</dbReference>
<comment type="catalytic activity">
    <reaction evidence="8">
        <text>(6S)-5,6,7,8-tetrahydrofolate + NADP(+) = 7,8-dihydrofolate + NADPH + H(+)</text>
        <dbReference type="Rhea" id="RHEA:15009"/>
        <dbReference type="ChEBI" id="CHEBI:15378"/>
        <dbReference type="ChEBI" id="CHEBI:57451"/>
        <dbReference type="ChEBI" id="CHEBI:57453"/>
        <dbReference type="ChEBI" id="CHEBI:57783"/>
        <dbReference type="ChEBI" id="CHEBI:58349"/>
        <dbReference type="EC" id="1.5.1.3"/>
    </reaction>
</comment>
<dbReference type="InterPro" id="IPR012259">
    <property type="entry name" value="DHFR"/>
</dbReference>
<keyword evidence="5 8" id="KW-0521">NADP</keyword>
<protein>
    <recommendedName>
        <fullName evidence="3 8">Dihydrofolate reductase</fullName>
        <ecNumber evidence="3 8">1.5.1.3</ecNumber>
    </recommendedName>
</protein>
<evidence type="ECO:0000256" key="7">
    <source>
        <dbReference type="ARBA" id="ARBA00025067"/>
    </source>
</evidence>
<comment type="similarity">
    <text evidence="2 8 9">Belongs to the dihydrofolate reductase family.</text>
</comment>
<dbReference type="GO" id="GO:0046452">
    <property type="term" value="P:dihydrofolate metabolic process"/>
    <property type="evidence" value="ECO:0007669"/>
    <property type="project" value="TreeGrafter"/>
</dbReference>
<dbReference type="GO" id="GO:0004146">
    <property type="term" value="F:dihydrofolate reductase activity"/>
    <property type="evidence" value="ECO:0007669"/>
    <property type="project" value="UniProtKB-EC"/>
</dbReference>
<dbReference type="OrthoDB" id="9804315at2"/>
<dbReference type="InterPro" id="IPR017925">
    <property type="entry name" value="DHFR_CS"/>
</dbReference>
<reference evidence="11 12" key="1">
    <citation type="submission" date="2019-06" db="EMBL/GenBank/DDBJ databases">
        <title>Genomic Encyclopedia of Archaeal and Bacterial Type Strains, Phase II (KMG-II): from individual species to whole genera.</title>
        <authorList>
            <person name="Goeker M."/>
        </authorList>
    </citation>
    <scope>NUCLEOTIDE SEQUENCE [LARGE SCALE GENOMIC DNA]</scope>
    <source>
        <strain evidence="11 12">DSM 18423</strain>
    </source>
</reference>
<dbReference type="CDD" id="cd00209">
    <property type="entry name" value="DHFR"/>
    <property type="match status" value="1"/>
</dbReference>
<organism evidence="11 12">
    <name type="scientific">Roseinatronobacter monicus</name>
    <dbReference type="NCBI Taxonomy" id="393481"/>
    <lineage>
        <taxon>Bacteria</taxon>
        <taxon>Pseudomonadati</taxon>
        <taxon>Pseudomonadota</taxon>
        <taxon>Alphaproteobacteria</taxon>
        <taxon>Rhodobacterales</taxon>
        <taxon>Paracoccaceae</taxon>
        <taxon>Roseinatronobacter</taxon>
    </lineage>
</organism>
<evidence type="ECO:0000256" key="5">
    <source>
        <dbReference type="ARBA" id="ARBA00022857"/>
    </source>
</evidence>
<evidence type="ECO:0000256" key="3">
    <source>
        <dbReference type="ARBA" id="ARBA00012856"/>
    </source>
</evidence>
<evidence type="ECO:0000256" key="9">
    <source>
        <dbReference type="RuleBase" id="RU004474"/>
    </source>
</evidence>
<dbReference type="GO" id="GO:0050661">
    <property type="term" value="F:NADP binding"/>
    <property type="evidence" value="ECO:0007669"/>
    <property type="project" value="InterPro"/>
</dbReference>
<dbReference type="EMBL" id="VFPT01000001">
    <property type="protein sequence ID" value="TQM93982.1"/>
    <property type="molecule type" value="Genomic_DNA"/>
</dbReference>
<dbReference type="RefSeq" id="WP_142082324.1">
    <property type="nucleotide sequence ID" value="NZ_VFPT01000001.1"/>
</dbReference>
<dbReference type="GO" id="GO:0046655">
    <property type="term" value="P:folic acid metabolic process"/>
    <property type="evidence" value="ECO:0007669"/>
    <property type="project" value="TreeGrafter"/>
</dbReference>
<evidence type="ECO:0000256" key="1">
    <source>
        <dbReference type="ARBA" id="ARBA00004903"/>
    </source>
</evidence>
<dbReference type="InterPro" id="IPR001796">
    <property type="entry name" value="DHFR_dom"/>
</dbReference>
<dbReference type="UniPathway" id="UPA00077">
    <property type="reaction ID" value="UER00158"/>
</dbReference>
<evidence type="ECO:0000256" key="6">
    <source>
        <dbReference type="ARBA" id="ARBA00023002"/>
    </source>
</evidence>
<sequence>MITVIVARARNGAIGMNNTIPWHAPEDLAFFQRETLGGAIIMGRNTWDSLPKRPLPRRLNIVVTSRPADDGTDALFLPLEGAVAQARATGYLRHYAIGGAGIYRAFLPLAHRLLITEVDLDVPGADTFFPEFDPAQWHLNTRLPVRDAGPRCVIHEFLRK</sequence>
<dbReference type="Gene3D" id="3.40.430.10">
    <property type="entry name" value="Dihydrofolate Reductase, subunit A"/>
    <property type="match status" value="1"/>
</dbReference>
<proteinExistence type="inferred from homology"/>
<dbReference type="GO" id="GO:0005829">
    <property type="term" value="C:cytosol"/>
    <property type="evidence" value="ECO:0007669"/>
    <property type="project" value="TreeGrafter"/>
</dbReference>
<dbReference type="PIRSF" id="PIRSF000194">
    <property type="entry name" value="DHFR"/>
    <property type="match status" value="1"/>
</dbReference>
<dbReference type="GO" id="GO:0046654">
    <property type="term" value="P:tetrahydrofolate biosynthetic process"/>
    <property type="evidence" value="ECO:0007669"/>
    <property type="project" value="UniProtKB-UniPathway"/>
</dbReference>
<dbReference type="AlphaFoldDB" id="A0A543KFX9"/>
<dbReference type="SUPFAM" id="SSF53597">
    <property type="entry name" value="Dihydrofolate reductase-like"/>
    <property type="match status" value="1"/>
</dbReference>
<dbReference type="Pfam" id="PF00186">
    <property type="entry name" value="DHFR_1"/>
    <property type="match status" value="1"/>
</dbReference>
<evidence type="ECO:0000256" key="8">
    <source>
        <dbReference type="PIRNR" id="PIRNR000194"/>
    </source>
</evidence>
<dbReference type="PROSITE" id="PS51330">
    <property type="entry name" value="DHFR_2"/>
    <property type="match status" value="1"/>
</dbReference>
<comment type="caution">
    <text evidence="11">The sequence shown here is derived from an EMBL/GenBank/DDBJ whole genome shotgun (WGS) entry which is preliminary data.</text>
</comment>
<comment type="pathway">
    <text evidence="1 8">Cofactor biosynthesis; tetrahydrofolate biosynthesis; 5,6,7,8-tetrahydrofolate from 7,8-dihydrofolate: step 1/1.</text>
</comment>
<evidence type="ECO:0000259" key="10">
    <source>
        <dbReference type="PROSITE" id="PS51330"/>
    </source>
</evidence>
<keyword evidence="12" id="KW-1185">Reference proteome</keyword>
<dbReference type="PRINTS" id="PR00070">
    <property type="entry name" value="DHFR"/>
</dbReference>
<dbReference type="GO" id="GO:0006730">
    <property type="term" value="P:one-carbon metabolic process"/>
    <property type="evidence" value="ECO:0007669"/>
    <property type="project" value="UniProtKB-KW"/>
</dbReference>
<dbReference type="Proteomes" id="UP000320582">
    <property type="component" value="Unassembled WGS sequence"/>
</dbReference>
<evidence type="ECO:0000256" key="2">
    <source>
        <dbReference type="ARBA" id="ARBA00009539"/>
    </source>
</evidence>
<keyword evidence="4 8" id="KW-0554">One-carbon metabolism</keyword>
<dbReference type="PANTHER" id="PTHR48069">
    <property type="entry name" value="DIHYDROFOLATE REDUCTASE"/>
    <property type="match status" value="1"/>
</dbReference>
<name>A0A543KFX9_9RHOB</name>
<evidence type="ECO:0000256" key="4">
    <source>
        <dbReference type="ARBA" id="ARBA00022563"/>
    </source>
</evidence>